<keyword evidence="1" id="KW-1133">Transmembrane helix</keyword>
<dbReference type="Proteomes" id="UP000244912">
    <property type="component" value="Unassembled WGS sequence"/>
</dbReference>
<keyword evidence="3" id="KW-1185">Reference proteome</keyword>
<dbReference type="OrthoDB" id="7876542at2"/>
<feature type="transmembrane region" description="Helical" evidence="1">
    <location>
        <begin position="22"/>
        <end position="40"/>
    </location>
</feature>
<feature type="transmembrane region" description="Helical" evidence="1">
    <location>
        <begin position="52"/>
        <end position="71"/>
    </location>
</feature>
<dbReference type="AlphaFoldDB" id="A0A2R8BVQ7"/>
<name>A0A2R8BVQ7_9RHOB</name>
<organism evidence="2 3">
    <name type="scientific">Palleronia abyssalis</name>
    <dbReference type="NCBI Taxonomy" id="1501240"/>
    <lineage>
        <taxon>Bacteria</taxon>
        <taxon>Pseudomonadati</taxon>
        <taxon>Pseudomonadota</taxon>
        <taxon>Alphaproteobacteria</taxon>
        <taxon>Rhodobacterales</taxon>
        <taxon>Roseobacteraceae</taxon>
        <taxon>Palleronia</taxon>
    </lineage>
</organism>
<proteinExistence type="predicted"/>
<keyword evidence="1" id="KW-0812">Transmembrane</keyword>
<evidence type="ECO:0000313" key="3">
    <source>
        <dbReference type="Proteomes" id="UP000244912"/>
    </source>
</evidence>
<evidence type="ECO:0000256" key="1">
    <source>
        <dbReference type="SAM" id="Phobius"/>
    </source>
</evidence>
<dbReference type="RefSeq" id="WP_108894053.1">
    <property type="nucleotide sequence ID" value="NZ_ONZF01000003.1"/>
</dbReference>
<dbReference type="EMBL" id="ONZF01000003">
    <property type="protein sequence ID" value="SPJ24235.1"/>
    <property type="molecule type" value="Genomic_DNA"/>
</dbReference>
<accession>A0A2R8BVQ7</accession>
<protein>
    <submittedName>
        <fullName evidence="2">Uncharacterized protein</fullName>
    </submittedName>
</protein>
<evidence type="ECO:0000313" key="2">
    <source>
        <dbReference type="EMBL" id="SPJ24235.1"/>
    </source>
</evidence>
<keyword evidence="1" id="KW-0472">Membrane</keyword>
<gene>
    <name evidence="2" type="ORF">PAA8504_02063</name>
</gene>
<reference evidence="2 3" key="1">
    <citation type="submission" date="2018-03" db="EMBL/GenBank/DDBJ databases">
        <authorList>
            <person name="Keele B.F."/>
        </authorList>
    </citation>
    <scope>NUCLEOTIDE SEQUENCE [LARGE SCALE GENOMIC DNA]</scope>
    <source>
        <strain evidence="2 3">CECT 8504</strain>
    </source>
</reference>
<sequence length="72" mass="7803">MQGPNTGTADRSWDSSRWSRRLSLIVATVSAAVLVLGWGADIDFLRRIRPDFAAMAPSAAMCFMLLSAGLFV</sequence>